<name>A0ABQ4FN89_9ACTN</name>
<protein>
    <submittedName>
        <fullName evidence="1">Uncharacterized protein</fullName>
    </submittedName>
</protein>
<evidence type="ECO:0000313" key="2">
    <source>
        <dbReference type="Proteomes" id="UP000651728"/>
    </source>
</evidence>
<evidence type="ECO:0000313" key="1">
    <source>
        <dbReference type="EMBL" id="GIH36228.1"/>
    </source>
</evidence>
<keyword evidence="2" id="KW-1185">Reference proteome</keyword>
<proteinExistence type="predicted"/>
<dbReference type="Proteomes" id="UP000651728">
    <property type="component" value="Unassembled WGS sequence"/>
</dbReference>
<gene>
    <name evidence="1" type="ORF">Mam01_63920</name>
</gene>
<reference evidence="1 2" key="1">
    <citation type="submission" date="2021-01" db="EMBL/GenBank/DDBJ databases">
        <title>Whole genome shotgun sequence of Microbispora amethystogenes NBRC 101907.</title>
        <authorList>
            <person name="Komaki H."/>
            <person name="Tamura T."/>
        </authorList>
    </citation>
    <scope>NUCLEOTIDE SEQUENCE [LARGE SCALE GENOMIC DNA]</scope>
    <source>
        <strain evidence="1 2">NBRC 101907</strain>
    </source>
</reference>
<sequence>MRRVSQSFRVTVIYHTFMLVDSDGLGVVPAQDVTPLPARFTAASPNIVVIMSNFDTHNAEVVIEAWDEPPPLELMENVDAEEDIVNFSSGILNAATPAGGPVSAAIDLERPAMTWNLRVYRQDLYPDLDPGDESLDDVDDLERYLIQLWPTHN</sequence>
<accession>A0ABQ4FN89</accession>
<organism evidence="1 2">
    <name type="scientific">Microbispora amethystogenes</name>
    <dbReference type="NCBI Taxonomy" id="1427754"/>
    <lineage>
        <taxon>Bacteria</taxon>
        <taxon>Bacillati</taxon>
        <taxon>Actinomycetota</taxon>
        <taxon>Actinomycetes</taxon>
        <taxon>Streptosporangiales</taxon>
        <taxon>Streptosporangiaceae</taxon>
        <taxon>Microbispora</taxon>
    </lineage>
</organism>
<dbReference type="EMBL" id="BOOB01000057">
    <property type="protein sequence ID" value="GIH36228.1"/>
    <property type="molecule type" value="Genomic_DNA"/>
</dbReference>
<comment type="caution">
    <text evidence="1">The sequence shown here is derived from an EMBL/GenBank/DDBJ whole genome shotgun (WGS) entry which is preliminary data.</text>
</comment>